<organism evidence="1">
    <name type="scientific">Rhizophora mucronata</name>
    <name type="common">Asiatic mangrove</name>
    <dbReference type="NCBI Taxonomy" id="61149"/>
    <lineage>
        <taxon>Eukaryota</taxon>
        <taxon>Viridiplantae</taxon>
        <taxon>Streptophyta</taxon>
        <taxon>Embryophyta</taxon>
        <taxon>Tracheophyta</taxon>
        <taxon>Spermatophyta</taxon>
        <taxon>Magnoliopsida</taxon>
        <taxon>eudicotyledons</taxon>
        <taxon>Gunneridae</taxon>
        <taxon>Pentapetalae</taxon>
        <taxon>rosids</taxon>
        <taxon>fabids</taxon>
        <taxon>Malpighiales</taxon>
        <taxon>Rhizophoraceae</taxon>
        <taxon>Rhizophora</taxon>
    </lineage>
</organism>
<proteinExistence type="predicted"/>
<sequence length="13" mass="1536">MQRVLINAFPLSF</sequence>
<name>A0A2P2QYZ3_RHIMU</name>
<evidence type="ECO:0000313" key="1">
    <source>
        <dbReference type="EMBL" id="MBX72167.1"/>
    </source>
</evidence>
<reference evidence="1" key="1">
    <citation type="submission" date="2018-02" db="EMBL/GenBank/DDBJ databases">
        <title>Rhizophora mucronata_Transcriptome.</title>
        <authorList>
            <person name="Meera S.P."/>
            <person name="Sreeshan A."/>
            <person name="Augustine A."/>
        </authorList>
    </citation>
    <scope>NUCLEOTIDE SEQUENCE</scope>
    <source>
        <tissue evidence="1">Leaf</tissue>
    </source>
</reference>
<accession>A0A2P2QYZ3</accession>
<dbReference type="EMBL" id="GGEC01091683">
    <property type="protein sequence ID" value="MBX72167.1"/>
    <property type="molecule type" value="Transcribed_RNA"/>
</dbReference>
<protein>
    <submittedName>
        <fullName evidence="1">Uncharacterized protein</fullName>
    </submittedName>
</protein>